<dbReference type="RefSeq" id="WP_069975904.1">
    <property type="nucleotide sequence ID" value="NZ_CP017316.1"/>
</dbReference>
<reference evidence="2 3" key="1">
    <citation type="submission" date="2016-09" db="EMBL/GenBank/DDBJ databases">
        <title>Streptomyces rubrolavendulae MJM4426 Genome sequencing and assembly.</title>
        <authorList>
            <person name="Kim J.-G."/>
        </authorList>
    </citation>
    <scope>NUCLEOTIDE SEQUENCE [LARGE SCALE GENOMIC DNA]</scope>
    <source>
        <strain evidence="2 3">MJM4426</strain>
    </source>
</reference>
<organism evidence="2 3">
    <name type="scientific">Streptomyces rubrolavendulae</name>
    <dbReference type="NCBI Taxonomy" id="285473"/>
    <lineage>
        <taxon>Bacteria</taxon>
        <taxon>Bacillati</taxon>
        <taxon>Actinomycetota</taxon>
        <taxon>Actinomycetes</taxon>
        <taxon>Kitasatosporales</taxon>
        <taxon>Streptomycetaceae</taxon>
        <taxon>Streptomyces</taxon>
    </lineage>
</organism>
<feature type="region of interest" description="Disordered" evidence="1">
    <location>
        <begin position="136"/>
        <end position="162"/>
    </location>
</feature>
<evidence type="ECO:0000313" key="3">
    <source>
        <dbReference type="Proteomes" id="UP000095349"/>
    </source>
</evidence>
<dbReference type="AlphaFoldDB" id="A0A1D8FYN9"/>
<proteinExistence type="predicted"/>
<dbReference type="Proteomes" id="UP000095349">
    <property type="component" value="Chromosome"/>
</dbReference>
<dbReference type="STRING" id="285473.A4G23_01121"/>
<gene>
    <name evidence="2" type="ORF">A4G23_01121</name>
</gene>
<keyword evidence="3" id="KW-1185">Reference proteome</keyword>
<protein>
    <submittedName>
        <fullName evidence="2">Uncharacterized protein</fullName>
    </submittedName>
</protein>
<accession>A0A1D8FYN9</accession>
<dbReference type="PATRIC" id="fig|285473.5.peg.1167"/>
<sequence length="490" mass="50063">MPSARPPLPPVRLRPDAELARAALAAPVLARAVRLARWAGPGRPAGAGGELAGAELAAAVEVLGLAGHEDGEARARRAWRAALGAGLVEVRGGLPGAGAGGVVAAGEALPLVTRGGPRDVLGLWSDALEAVCAETPAPAGRGGVPPAGTAGPDPRAGAAGPDPRAEAAFLGEVLAALYRLTVSENGPGGSGGGPVPLPALAASVIVPDGMGEPTDDVLEQVSGAMTHLDGRFRALAETGLVEYRPVDRALLADEAPEEPEPGELDEDDVARYGMVRLTPLGLYGLRRRLSASGVSAPAVGDLAGRDAGELLAAVGGYPPQAARAETGRWLAGRDPLDAARALLAAAKGADSGSPLRRLHCQQALALVGDGAEPAVREVLDDPELGGLARVWLAERGAADVPPPPEPMVFWLAVDTIAAHLDADGDPDALRDLVEGLAGRHGGFFDQVWRVEHPSTPEVLEAVGRLHRDRRVAKDARKAAFRARSRVGARA</sequence>
<name>A0A1D8FYN9_9ACTN</name>
<dbReference type="KEGG" id="srn:A4G23_01121"/>
<dbReference type="OrthoDB" id="3848264at2"/>
<feature type="compositionally biased region" description="Low complexity" evidence="1">
    <location>
        <begin position="146"/>
        <end position="162"/>
    </location>
</feature>
<dbReference type="GeneID" id="33065760"/>
<dbReference type="EMBL" id="CP017316">
    <property type="protein sequence ID" value="AOT58312.1"/>
    <property type="molecule type" value="Genomic_DNA"/>
</dbReference>
<evidence type="ECO:0000256" key="1">
    <source>
        <dbReference type="SAM" id="MobiDB-lite"/>
    </source>
</evidence>
<evidence type="ECO:0000313" key="2">
    <source>
        <dbReference type="EMBL" id="AOT58312.1"/>
    </source>
</evidence>